<dbReference type="EMBL" id="CASHSV030000013">
    <property type="protein sequence ID" value="CAJ2636619.1"/>
    <property type="molecule type" value="Genomic_DNA"/>
</dbReference>
<proteinExistence type="predicted"/>
<evidence type="ECO:0000313" key="2">
    <source>
        <dbReference type="Proteomes" id="UP001177021"/>
    </source>
</evidence>
<accession>A0ACB0IWD7</accession>
<reference evidence="1" key="1">
    <citation type="submission" date="2023-10" db="EMBL/GenBank/DDBJ databases">
        <authorList>
            <person name="Rodriguez Cubillos JULIANA M."/>
            <person name="De Vega J."/>
        </authorList>
    </citation>
    <scope>NUCLEOTIDE SEQUENCE</scope>
</reference>
<keyword evidence="2" id="KW-1185">Reference proteome</keyword>
<protein>
    <submittedName>
        <fullName evidence="1">Uncharacterized protein</fullName>
    </submittedName>
</protein>
<evidence type="ECO:0000313" key="1">
    <source>
        <dbReference type="EMBL" id="CAJ2636619.1"/>
    </source>
</evidence>
<dbReference type="Proteomes" id="UP001177021">
    <property type="component" value="Unassembled WGS sequence"/>
</dbReference>
<sequence>MGVSSPMGDLSESFTKETFTRFSFLLRRHYSFLTASNPLFLFKWFPVGSFFTVLFKVIRFQKWVERSQ</sequence>
<comment type="caution">
    <text evidence="1">The sequence shown here is derived from an EMBL/GenBank/DDBJ whole genome shotgun (WGS) entry which is preliminary data.</text>
</comment>
<name>A0ACB0IWD7_TRIPR</name>
<gene>
    <name evidence="1" type="ORF">MILVUS5_LOCUS7090</name>
</gene>
<organism evidence="1 2">
    <name type="scientific">Trifolium pratense</name>
    <name type="common">Red clover</name>
    <dbReference type="NCBI Taxonomy" id="57577"/>
    <lineage>
        <taxon>Eukaryota</taxon>
        <taxon>Viridiplantae</taxon>
        <taxon>Streptophyta</taxon>
        <taxon>Embryophyta</taxon>
        <taxon>Tracheophyta</taxon>
        <taxon>Spermatophyta</taxon>
        <taxon>Magnoliopsida</taxon>
        <taxon>eudicotyledons</taxon>
        <taxon>Gunneridae</taxon>
        <taxon>Pentapetalae</taxon>
        <taxon>rosids</taxon>
        <taxon>fabids</taxon>
        <taxon>Fabales</taxon>
        <taxon>Fabaceae</taxon>
        <taxon>Papilionoideae</taxon>
        <taxon>50 kb inversion clade</taxon>
        <taxon>NPAAA clade</taxon>
        <taxon>Hologalegina</taxon>
        <taxon>IRL clade</taxon>
        <taxon>Trifolieae</taxon>
        <taxon>Trifolium</taxon>
    </lineage>
</organism>